<dbReference type="Proteomes" id="UP001501126">
    <property type="component" value="Unassembled WGS sequence"/>
</dbReference>
<sequence length="333" mass="39596">MNKSPYISFVFTGRNDNYGGDFKQRLQNCVSRLFSQLVEFDISAEIIFVNYNPVSESPRIQEFIRWPKSTENVIIRIITVLPAHHKKFIEQNGIKNIPVIEYLGKNVGIRRSKGEFICAMNPDILFPDKFIQKISGNLYQDRYYRANRIDFEYDNGRKKLICINLKGHTHKLKYYSGLLYLWLKIRYGVVNWYMINTIKIESLLNRLSIPVYYDNVEFRFHCKSSGDFMMMHTRFWKEIGAYYESAPIALHIDSLFVVQAAMSGLKEYVLDIPVYHQEHERRYLADNRNEEENTAYRFFQRESQKMLKEKKSMNYNNHADWGLNTIDLPEIYC</sequence>
<evidence type="ECO:0000313" key="2">
    <source>
        <dbReference type="Proteomes" id="UP001501126"/>
    </source>
</evidence>
<comment type="caution">
    <text evidence="1">The sequence shown here is derived from an EMBL/GenBank/DDBJ whole genome shotgun (WGS) entry which is preliminary data.</text>
</comment>
<accession>A0ABN1MU39</accession>
<protein>
    <recommendedName>
        <fullName evidence="3">Glycosyltransferase</fullName>
    </recommendedName>
</protein>
<reference evidence="1 2" key="1">
    <citation type="journal article" date="2019" name="Int. J. Syst. Evol. Microbiol.">
        <title>The Global Catalogue of Microorganisms (GCM) 10K type strain sequencing project: providing services to taxonomists for standard genome sequencing and annotation.</title>
        <authorList>
            <consortium name="The Broad Institute Genomics Platform"/>
            <consortium name="The Broad Institute Genome Sequencing Center for Infectious Disease"/>
            <person name="Wu L."/>
            <person name="Ma J."/>
        </authorList>
    </citation>
    <scope>NUCLEOTIDE SEQUENCE [LARGE SCALE GENOMIC DNA]</scope>
    <source>
        <strain evidence="1 2">JCM 16083</strain>
    </source>
</reference>
<proteinExistence type="predicted"/>
<organism evidence="1 2">
    <name type="scientific">Wandonia haliotis</name>
    <dbReference type="NCBI Taxonomy" id="574963"/>
    <lineage>
        <taxon>Bacteria</taxon>
        <taxon>Pseudomonadati</taxon>
        <taxon>Bacteroidota</taxon>
        <taxon>Flavobacteriia</taxon>
        <taxon>Flavobacteriales</taxon>
        <taxon>Crocinitomicaceae</taxon>
        <taxon>Wandonia</taxon>
    </lineage>
</organism>
<evidence type="ECO:0000313" key="1">
    <source>
        <dbReference type="EMBL" id="GAA0876862.1"/>
    </source>
</evidence>
<dbReference type="InterPro" id="IPR029044">
    <property type="entry name" value="Nucleotide-diphossugar_trans"/>
</dbReference>
<dbReference type="SUPFAM" id="SSF53448">
    <property type="entry name" value="Nucleotide-diphospho-sugar transferases"/>
    <property type="match status" value="1"/>
</dbReference>
<gene>
    <name evidence="1" type="ORF">GCM10009118_32720</name>
</gene>
<evidence type="ECO:0008006" key="3">
    <source>
        <dbReference type="Google" id="ProtNLM"/>
    </source>
</evidence>
<dbReference type="EMBL" id="BAAAFH010000022">
    <property type="protein sequence ID" value="GAA0876862.1"/>
    <property type="molecule type" value="Genomic_DNA"/>
</dbReference>
<keyword evidence="2" id="KW-1185">Reference proteome</keyword>
<name>A0ABN1MU39_9FLAO</name>
<dbReference type="Gene3D" id="3.90.550.10">
    <property type="entry name" value="Spore Coat Polysaccharide Biosynthesis Protein SpsA, Chain A"/>
    <property type="match status" value="1"/>
</dbReference>
<dbReference type="RefSeq" id="WP_343790573.1">
    <property type="nucleotide sequence ID" value="NZ_BAAAFH010000022.1"/>
</dbReference>